<gene>
    <name evidence="2" type="ORF">K490DRAFT_16351</name>
</gene>
<sequence>ELHSEGDIVFLVGPGEDRLRVHSLFIKAASPVFCAMFGSHFSEGRNLASNDIKEVTLPDDDYDALTVLFAIIHHRLDIIPQNLNVNQIYNISVLVDKYRCVEVVSFAGTNFAAYYWLHRKLPSDLQNLGYLMVSAYLFNDEAVFNKVTRNMICNHVDSFAGVATDLIDHV</sequence>
<protein>
    <recommendedName>
        <fullName evidence="1">BTB domain-containing protein</fullName>
    </recommendedName>
</protein>
<dbReference type="Proteomes" id="UP000799776">
    <property type="component" value="Unassembled WGS sequence"/>
</dbReference>
<dbReference type="InterPro" id="IPR011333">
    <property type="entry name" value="SKP1/BTB/POZ_sf"/>
</dbReference>
<reference evidence="2" key="1">
    <citation type="journal article" date="2020" name="Stud. Mycol.">
        <title>101 Dothideomycetes genomes: a test case for predicting lifestyles and emergence of pathogens.</title>
        <authorList>
            <person name="Haridas S."/>
            <person name="Albert R."/>
            <person name="Binder M."/>
            <person name="Bloem J."/>
            <person name="Labutti K."/>
            <person name="Salamov A."/>
            <person name="Andreopoulos B."/>
            <person name="Baker S."/>
            <person name="Barry K."/>
            <person name="Bills G."/>
            <person name="Bluhm B."/>
            <person name="Cannon C."/>
            <person name="Castanera R."/>
            <person name="Culley D."/>
            <person name="Daum C."/>
            <person name="Ezra D."/>
            <person name="Gonzalez J."/>
            <person name="Henrissat B."/>
            <person name="Kuo A."/>
            <person name="Liang C."/>
            <person name="Lipzen A."/>
            <person name="Lutzoni F."/>
            <person name="Magnuson J."/>
            <person name="Mondo S."/>
            <person name="Nolan M."/>
            <person name="Ohm R."/>
            <person name="Pangilinan J."/>
            <person name="Park H.-J."/>
            <person name="Ramirez L."/>
            <person name="Alfaro M."/>
            <person name="Sun H."/>
            <person name="Tritt A."/>
            <person name="Yoshinaga Y."/>
            <person name="Zwiers L.-H."/>
            <person name="Turgeon B."/>
            <person name="Goodwin S."/>
            <person name="Spatafora J."/>
            <person name="Crous P."/>
            <person name="Grigoriev I."/>
        </authorList>
    </citation>
    <scope>NUCLEOTIDE SEQUENCE</scope>
    <source>
        <strain evidence="2">CBS 121410</strain>
    </source>
</reference>
<dbReference type="InterPro" id="IPR000210">
    <property type="entry name" value="BTB/POZ_dom"/>
</dbReference>
<proteinExistence type="predicted"/>
<feature type="non-terminal residue" evidence="2">
    <location>
        <position position="1"/>
    </location>
</feature>
<dbReference type="PROSITE" id="PS50097">
    <property type="entry name" value="BTB"/>
    <property type="match status" value="1"/>
</dbReference>
<dbReference type="EMBL" id="ML978714">
    <property type="protein sequence ID" value="KAF2089231.1"/>
    <property type="molecule type" value="Genomic_DNA"/>
</dbReference>
<evidence type="ECO:0000313" key="2">
    <source>
        <dbReference type="EMBL" id="KAF2089231.1"/>
    </source>
</evidence>
<dbReference type="OrthoDB" id="5275938at2759"/>
<accession>A0A6A5YEJ1</accession>
<evidence type="ECO:0000313" key="3">
    <source>
        <dbReference type="Proteomes" id="UP000799776"/>
    </source>
</evidence>
<dbReference type="Gene3D" id="3.30.710.10">
    <property type="entry name" value="Potassium Channel Kv1.1, Chain A"/>
    <property type="match status" value="1"/>
</dbReference>
<feature type="non-terminal residue" evidence="2">
    <location>
        <position position="170"/>
    </location>
</feature>
<dbReference type="AlphaFoldDB" id="A0A6A5YEJ1"/>
<dbReference type="SUPFAM" id="SSF54695">
    <property type="entry name" value="POZ domain"/>
    <property type="match status" value="1"/>
</dbReference>
<evidence type="ECO:0000259" key="1">
    <source>
        <dbReference type="PROSITE" id="PS50097"/>
    </source>
</evidence>
<dbReference type="Pfam" id="PF00651">
    <property type="entry name" value="BTB"/>
    <property type="match status" value="1"/>
</dbReference>
<name>A0A6A5YEJ1_9PEZI</name>
<feature type="domain" description="BTB" evidence="1">
    <location>
        <begin position="6"/>
        <end position="81"/>
    </location>
</feature>
<dbReference type="CDD" id="cd18186">
    <property type="entry name" value="BTB_POZ_ZBTB_KLHL-like"/>
    <property type="match status" value="1"/>
</dbReference>
<organism evidence="2 3">
    <name type="scientific">Saccharata proteae CBS 121410</name>
    <dbReference type="NCBI Taxonomy" id="1314787"/>
    <lineage>
        <taxon>Eukaryota</taxon>
        <taxon>Fungi</taxon>
        <taxon>Dikarya</taxon>
        <taxon>Ascomycota</taxon>
        <taxon>Pezizomycotina</taxon>
        <taxon>Dothideomycetes</taxon>
        <taxon>Dothideomycetes incertae sedis</taxon>
        <taxon>Botryosphaeriales</taxon>
        <taxon>Saccharataceae</taxon>
        <taxon>Saccharata</taxon>
    </lineage>
</organism>
<keyword evidence="3" id="KW-1185">Reference proteome</keyword>